<comment type="caution">
    <text evidence="2">The sequence shown here is derived from an EMBL/GenBank/DDBJ whole genome shotgun (WGS) entry which is preliminary data.</text>
</comment>
<protein>
    <submittedName>
        <fullName evidence="2">Uncharacterized protein</fullName>
    </submittedName>
</protein>
<accession>A0A9J5X3Q5</accession>
<feature type="transmembrane region" description="Helical" evidence="1">
    <location>
        <begin position="21"/>
        <end position="40"/>
    </location>
</feature>
<gene>
    <name evidence="2" type="ORF">H5410_052994</name>
</gene>
<dbReference type="AlphaFoldDB" id="A0A9J5X3Q5"/>
<keyword evidence="1" id="KW-0472">Membrane</keyword>
<organism evidence="2 3">
    <name type="scientific">Solanum commersonii</name>
    <name type="common">Commerson's wild potato</name>
    <name type="synonym">Commerson's nightshade</name>
    <dbReference type="NCBI Taxonomy" id="4109"/>
    <lineage>
        <taxon>Eukaryota</taxon>
        <taxon>Viridiplantae</taxon>
        <taxon>Streptophyta</taxon>
        <taxon>Embryophyta</taxon>
        <taxon>Tracheophyta</taxon>
        <taxon>Spermatophyta</taxon>
        <taxon>Magnoliopsida</taxon>
        <taxon>eudicotyledons</taxon>
        <taxon>Gunneridae</taxon>
        <taxon>Pentapetalae</taxon>
        <taxon>asterids</taxon>
        <taxon>lamiids</taxon>
        <taxon>Solanales</taxon>
        <taxon>Solanaceae</taxon>
        <taxon>Solanoideae</taxon>
        <taxon>Solaneae</taxon>
        <taxon>Solanum</taxon>
    </lineage>
</organism>
<feature type="transmembrane region" description="Helical" evidence="1">
    <location>
        <begin position="140"/>
        <end position="158"/>
    </location>
</feature>
<feature type="transmembrane region" description="Helical" evidence="1">
    <location>
        <begin position="189"/>
        <end position="210"/>
    </location>
</feature>
<evidence type="ECO:0000313" key="3">
    <source>
        <dbReference type="Proteomes" id="UP000824120"/>
    </source>
</evidence>
<name>A0A9J5X3Q5_SOLCO</name>
<feature type="transmembrane region" description="Helical" evidence="1">
    <location>
        <begin position="102"/>
        <end position="120"/>
    </location>
</feature>
<keyword evidence="1" id="KW-0812">Transmembrane</keyword>
<keyword evidence="1" id="KW-1133">Transmembrane helix</keyword>
<dbReference type="Proteomes" id="UP000824120">
    <property type="component" value="Chromosome 10"/>
</dbReference>
<dbReference type="EMBL" id="JACXVP010000010">
    <property type="protein sequence ID" value="KAG5582367.1"/>
    <property type="molecule type" value="Genomic_DNA"/>
</dbReference>
<reference evidence="2 3" key="1">
    <citation type="submission" date="2020-09" db="EMBL/GenBank/DDBJ databases">
        <title>De no assembly of potato wild relative species, Solanum commersonii.</title>
        <authorList>
            <person name="Cho K."/>
        </authorList>
    </citation>
    <scope>NUCLEOTIDE SEQUENCE [LARGE SCALE GENOMIC DNA]</scope>
    <source>
        <strain evidence="2">LZ3.2</strain>
        <tissue evidence="2">Leaf</tissue>
    </source>
</reference>
<evidence type="ECO:0000256" key="1">
    <source>
        <dbReference type="SAM" id="Phobius"/>
    </source>
</evidence>
<proteinExistence type="predicted"/>
<sequence>MVKRVLVQLWSQLALKAKSPPPSSILLIFVCYSSLSFLVIRNLTSFLSNFFWAFLKTLVMEPIGLDGQNVPFSRLNDPRSSSPSLFVIWISMSNDPGVGKPLILLIFVCYSSPSFMTLAIEQLSLTAKKAYFQGQTSLGAVHGFLVIRNFDIILPIFFRTSVKTLDMEAIGPNGQNGPLSRSNEPQSSLLSFCMNFTIFLVIQNFNVIFFKKKLWTFIKTLAIEPVGADRQNDPFSRWNDPQSSLLSFLVIWKFDVIFPKNFMDVIPPFCLFFYAIVHHLFWDHEFRRHFCQKNLWTSFTIFFGDPKFRHHFCLNFSWTSVKNLAMEPIIPNGQNQPISMTMIFDDLEF</sequence>
<evidence type="ECO:0000313" key="2">
    <source>
        <dbReference type="EMBL" id="KAG5582367.1"/>
    </source>
</evidence>
<keyword evidence="3" id="KW-1185">Reference proteome</keyword>